<keyword evidence="2" id="KW-1185">Reference proteome</keyword>
<dbReference type="EMBL" id="BQNB010011100">
    <property type="protein sequence ID" value="GJS86125.1"/>
    <property type="molecule type" value="Genomic_DNA"/>
</dbReference>
<evidence type="ECO:0000313" key="1">
    <source>
        <dbReference type="EMBL" id="GJS86125.1"/>
    </source>
</evidence>
<gene>
    <name evidence="1" type="ORF">Tco_0752666</name>
</gene>
<reference evidence="1" key="1">
    <citation type="journal article" date="2022" name="Int. J. Mol. Sci.">
        <title>Draft Genome of Tanacetum Coccineum: Genomic Comparison of Closely Related Tanacetum-Family Plants.</title>
        <authorList>
            <person name="Yamashiro T."/>
            <person name="Shiraishi A."/>
            <person name="Nakayama K."/>
            <person name="Satake H."/>
        </authorList>
    </citation>
    <scope>NUCLEOTIDE SEQUENCE</scope>
</reference>
<sequence length="147" mass="16604">MDPRKSPGHSGFIDKPNNLVSIQKFEDLVIGHFRNHAHGILTALQAYMGNEVESTINKDAYTYSPLPRVPLSFQASACSLSTLHFLKFSENSFEVLKILENKLELMKILENKLESLKLQENQPVDGLVPLSIKKVHIQKCFVEAVKE</sequence>
<reference evidence="1" key="2">
    <citation type="submission" date="2022-01" db="EMBL/GenBank/DDBJ databases">
        <authorList>
            <person name="Yamashiro T."/>
            <person name="Shiraishi A."/>
            <person name="Satake H."/>
            <person name="Nakayama K."/>
        </authorList>
    </citation>
    <scope>NUCLEOTIDE SEQUENCE</scope>
</reference>
<proteinExistence type="predicted"/>
<name>A0ABQ4ZAS7_9ASTR</name>
<comment type="caution">
    <text evidence="1">The sequence shown here is derived from an EMBL/GenBank/DDBJ whole genome shotgun (WGS) entry which is preliminary data.</text>
</comment>
<accession>A0ABQ4ZAS7</accession>
<protein>
    <submittedName>
        <fullName evidence="1">Uncharacterized protein</fullName>
    </submittedName>
</protein>
<organism evidence="1 2">
    <name type="scientific">Tanacetum coccineum</name>
    <dbReference type="NCBI Taxonomy" id="301880"/>
    <lineage>
        <taxon>Eukaryota</taxon>
        <taxon>Viridiplantae</taxon>
        <taxon>Streptophyta</taxon>
        <taxon>Embryophyta</taxon>
        <taxon>Tracheophyta</taxon>
        <taxon>Spermatophyta</taxon>
        <taxon>Magnoliopsida</taxon>
        <taxon>eudicotyledons</taxon>
        <taxon>Gunneridae</taxon>
        <taxon>Pentapetalae</taxon>
        <taxon>asterids</taxon>
        <taxon>campanulids</taxon>
        <taxon>Asterales</taxon>
        <taxon>Asteraceae</taxon>
        <taxon>Asteroideae</taxon>
        <taxon>Anthemideae</taxon>
        <taxon>Anthemidinae</taxon>
        <taxon>Tanacetum</taxon>
    </lineage>
</organism>
<evidence type="ECO:0000313" key="2">
    <source>
        <dbReference type="Proteomes" id="UP001151760"/>
    </source>
</evidence>
<dbReference type="Proteomes" id="UP001151760">
    <property type="component" value="Unassembled WGS sequence"/>
</dbReference>